<name>A0A0F3QI21_RICBE</name>
<dbReference type="PATRIC" id="fig|1359194.3.peg.1690"/>
<protein>
    <submittedName>
        <fullName evidence="2">Adhesin lipofamily protein</fullName>
    </submittedName>
</protein>
<feature type="coiled-coil region" evidence="1">
    <location>
        <begin position="93"/>
        <end position="178"/>
    </location>
</feature>
<evidence type="ECO:0000256" key="1">
    <source>
        <dbReference type="SAM" id="Coils"/>
    </source>
</evidence>
<dbReference type="Proteomes" id="UP000033689">
    <property type="component" value="Unassembled WGS sequence"/>
</dbReference>
<proteinExistence type="predicted"/>
<accession>A0A0F3QI21</accession>
<sequence length="228" mass="26377">MISRYLDLKKEAEAFSQELSKNVIYSDIKIALEKQIFDSEEEIKNRNYTDYGVQIPILEKALELSKQDKKAIDIELARAKSAYENEKRISKQLASILNEKSEYNEIKQKLNQEIESASYGINDTSTKNDYQTATLKLQNAIKEAKEAKNIKDKQILTLEEAKAKYESKVAEALKLSDDLNKYNYQQLKQDFDKKFKTIKETISDSSSREDYLSAIEKLDELMKESGEK</sequence>
<dbReference type="AlphaFoldDB" id="A0A0F3QI21"/>
<dbReference type="EMBL" id="LAOJ01000003">
    <property type="protein sequence ID" value="KJV91059.1"/>
    <property type="molecule type" value="Genomic_DNA"/>
</dbReference>
<comment type="caution">
    <text evidence="2">The sequence shown here is derived from an EMBL/GenBank/DDBJ whole genome shotgun (WGS) entry which is preliminary data.</text>
</comment>
<evidence type="ECO:0000313" key="3">
    <source>
        <dbReference type="Proteomes" id="UP000033689"/>
    </source>
</evidence>
<gene>
    <name evidence="2" type="ORF">RBEMOGI_1653</name>
</gene>
<evidence type="ECO:0000313" key="2">
    <source>
        <dbReference type="EMBL" id="KJV91059.1"/>
    </source>
</evidence>
<keyword evidence="1" id="KW-0175">Coiled coil</keyword>
<organism evidence="2 3">
    <name type="scientific">Rickettsia bellii str. RML Mogi</name>
    <dbReference type="NCBI Taxonomy" id="1359194"/>
    <lineage>
        <taxon>Bacteria</taxon>
        <taxon>Pseudomonadati</taxon>
        <taxon>Pseudomonadota</taxon>
        <taxon>Alphaproteobacteria</taxon>
        <taxon>Rickettsiales</taxon>
        <taxon>Rickettsiaceae</taxon>
        <taxon>Rickettsieae</taxon>
        <taxon>Rickettsia</taxon>
        <taxon>belli group</taxon>
    </lineage>
</organism>
<reference evidence="2 3" key="1">
    <citation type="submission" date="2015-02" db="EMBL/GenBank/DDBJ databases">
        <title>Genome Sequencing of Rickettsiales.</title>
        <authorList>
            <person name="Daugherty S.C."/>
            <person name="Su Q."/>
            <person name="Abolude K."/>
            <person name="Beier-Sexton M."/>
            <person name="Carlyon J.A."/>
            <person name="Carter R."/>
            <person name="Day N.P."/>
            <person name="Dumler S.J."/>
            <person name="Dyachenko V."/>
            <person name="Godinez A."/>
            <person name="Kurtti T.J."/>
            <person name="Lichay M."/>
            <person name="Mullins K.E."/>
            <person name="Ott S."/>
            <person name="Pappas-Brown V."/>
            <person name="Paris D.H."/>
            <person name="Patel P."/>
            <person name="Richards A.L."/>
            <person name="Sadzewicz L."/>
            <person name="Sears K."/>
            <person name="Seidman D."/>
            <person name="Sengamalay N."/>
            <person name="Stenos J."/>
            <person name="Tallon L.J."/>
            <person name="Vincent G."/>
            <person name="Fraser C.M."/>
            <person name="Munderloh U."/>
            <person name="Dunning-Hotopp J.C."/>
        </authorList>
    </citation>
    <scope>NUCLEOTIDE SEQUENCE [LARGE SCALE GENOMIC DNA]</scope>
    <source>
        <strain evidence="2 3">RML Mogi</strain>
    </source>
</reference>